<dbReference type="Gene3D" id="2.130.10.10">
    <property type="entry name" value="YVTN repeat-like/Quinoprotein amine dehydrogenase"/>
    <property type="match status" value="4"/>
</dbReference>
<dbReference type="SUPFAM" id="SSF101898">
    <property type="entry name" value="NHL repeat"/>
    <property type="match status" value="1"/>
</dbReference>
<keyword evidence="1 3" id="KW-0853">WD repeat</keyword>
<evidence type="ECO:0000313" key="5">
    <source>
        <dbReference type="EMBL" id="CAG5081609.1"/>
    </source>
</evidence>
<dbReference type="Proteomes" id="UP000683507">
    <property type="component" value="Chromosome"/>
</dbReference>
<dbReference type="InterPro" id="IPR001680">
    <property type="entry name" value="WD40_rpt"/>
</dbReference>
<dbReference type="InterPro" id="IPR011047">
    <property type="entry name" value="Quinoprotein_ADH-like_sf"/>
</dbReference>
<dbReference type="Pfam" id="PF00656">
    <property type="entry name" value="Peptidase_C14"/>
    <property type="match status" value="1"/>
</dbReference>
<dbReference type="SUPFAM" id="SSF50998">
    <property type="entry name" value="Quinoprotein alcohol dehydrogenase-like"/>
    <property type="match status" value="1"/>
</dbReference>
<dbReference type="AlphaFoldDB" id="A0A916JNV1"/>
<dbReference type="GO" id="GO:0004197">
    <property type="term" value="F:cysteine-type endopeptidase activity"/>
    <property type="evidence" value="ECO:0007669"/>
    <property type="project" value="InterPro"/>
</dbReference>
<dbReference type="PROSITE" id="PS00678">
    <property type="entry name" value="WD_REPEATS_1"/>
    <property type="match status" value="3"/>
</dbReference>
<dbReference type="RefSeq" id="WP_258541874.1">
    <property type="nucleotide sequence ID" value="NZ_OU015584.1"/>
</dbReference>
<accession>A0A916JNV1</accession>
<feature type="repeat" description="WD" evidence="3">
    <location>
        <begin position="213"/>
        <end position="254"/>
    </location>
</feature>
<dbReference type="PROSITE" id="PS50082">
    <property type="entry name" value="WD_REPEATS_2"/>
    <property type="match status" value="3"/>
</dbReference>
<reference evidence="5" key="1">
    <citation type="submission" date="2021-04" db="EMBL/GenBank/DDBJ databases">
        <authorList>
            <person name="Rodrigo-Torres L."/>
            <person name="Arahal R. D."/>
            <person name="Lucena T."/>
        </authorList>
    </citation>
    <scope>NUCLEOTIDE SEQUENCE</scope>
    <source>
        <strain evidence="5">AS29M-1</strain>
    </source>
</reference>
<dbReference type="InterPro" id="IPR011600">
    <property type="entry name" value="Pept_C14_caspase"/>
</dbReference>
<evidence type="ECO:0000256" key="2">
    <source>
        <dbReference type="ARBA" id="ARBA00022737"/>
    </source>
</evidence>
<organism evidence="5 6">
    <name type="scientific">Parvicella tangerina</name>
    <dbReference type="NCBI Taxonomy" id="2829795"/>
    <lineage>
        <taxon>Bacteria</taxon>
        <taxon>Pseudomonadati</taxon>
        <taxon>Bacteroidota</taxon>
        <taxon>Flavobacteriia</taxon>
        <taxon>Flavobacteriales</taxon>
        <taxon>Parvicellaceae</taxon>
        <taxon>Parvicella</taxon>
    </lineage>
</organism>
<evidence type="ECO:0000256" key="1">
    <source>
        <dbReference type="ARBA" id="ARBA00022574"/>
    </source>
</evidence>
<dbReference type="GO" id="GO:0006508">
    <property type="term" value="P:proteolysis"/>
    <property type="evidence" value="ECO:0007669"/>
    <property type="project" value="InterPro"/>
</dbReference>
<evidence type="ECO:0000313" key="6">
    <source>
        <dbReference type="Proteomes" id="UP000683507"/>
    </source>
</evidence>
<dbReference type="PANTHER" id="PTHR19848">
    <property type="entry name" value="WD40 REPEAT PROTEIN"/>
    <property type="match status" value="1"/>
</dbReference>
<dbReference type="InterPro" id="IPR015943">
    <property type="entry name" value="WD40/YVTN_repeat-like_dom_sf"/>
</dbReference>
<dbReference type="SMART" id="SM00320">
    <property type="entry name" value="WD40"/>
    <property type="match status" value="10"/>
</dbReference>
<dbReference type="SUPFAM" id="SSF52129">
    <property type="entry name" value="Caspase-like"/>
    <property type="match status" value="1"/>
</dbReference>
<keyword evidence="2" id="KW-0677">Repeat</keyword>
<proteinExistence type="predicted"/>
<dbReference type="PANTHER" id="PTHR19848:SF8">
    <property type="entry name" value="F-BOX AND WD REPEAT DOMAIN CONTAINING 7"/>
    <property type="match status" value="1"/>
</dbReference>
<dbReference type="Pfam" id="PF00400">
    <property type="entry name" value="WD40"/>
    <property type="match status" value="2"/>
</dbReference>
<evidence type="ECO:0000256" key="3">
    <source>
        <dbReference type="PROSITE-ProRule" id="PRU00221"/>
    </source>
</evidence>
<dbReference type="Gene3D" id="3.40.50.1460">
    <property type="match status" value="1"/>
</dbReference>
<dbReference type="InterPro" id="IPR029030">
    <property type="entry name" value="Caspase-like_dom_sf"/>
</dbReference>
<dbReference type="EMBL" id="OU015584">
    <property type="protein sequence ID" value="CAG5081609.1"/>
    <property type="molecule type" value="Genomic_DNA"/>
</dbReference>
<keyword evidence="6" id="KW-1185">Reference proteome</keyword>
<protein>
    <recommendedName>
        <fullName evidence="4">Peptidase C14 caspase domain-containing protein</fullName>
    </recommendedName>
</protein>
<name>A0A916JNV1_9FLAO</name>
<feature type="repeat" description="WD" evidence="3">
    <location>
        <begin position="30"/>
        <end position="71"/>
    </location>
</feature>
<gene>
    <name evidence="5" type="ORF">CRYO30217_01683</name>
</gene>
<feature type="repeat" description="WD" evidence="3">
    <location>
        <begin position="646"/>
        <end position="687"/>
    </location>
</feature>
<sequence length="1151" mass="128902">MKKLTLSIILLLLFFSPYYLFSQSPSVVLPVGHNGRIAAVDISPDGKYAVTGGEDQVVILWNLESGKIIKRFTGIPYSILSIDIDPTFKYIAVGTKSKLIWEGSGETAKSTLLFNIETGRKEYAFDGFPYECKAVKFSPDGKKLAAGSTEWLFEFDVESKELIKKFVAGKDNLLATEYVDCIEYTKGGKQIITNYTKGAAIWNATSYKREEKLKWHEYSVFNMELSNDNGFLVTIGTDRKAAIWDLRSKEVIGHIQGLNSSIINSASFSTDNKYLAVTIMGTENSSIEVYDLSNFSNVLKLNGKKGEFSAVSFIDNNQSLVSIGAIEFRKSTIQKFTFPQGKKVNSFGTDLKGEEWMTAKTFSNENAFVAGSSNGLLVKWNLETATPEFIHQNSQSMLSQVVIDSSHNTILAGFNDGMIFRYDSETGFELGVFGNNISRPVYRGVSGDERFAVTAGAGVSEFNPKGIASMAISPYDNTLITGTYTGEIKKTSLDDPSTVDYVQSGNTQEEQVYYSAYMKSYKGKTIRSLDVRPRSKDYGFSGYKQSGLADSKRTVDINHNNMFQQVNDVSGLVRFSPNENTALLTNNRAIYIYDLASQKLNKPFKGAEDCILDLQFSKDGSFFTVVGRSQELILYNASTMQKIYNTEAHGANITSVNFVANENYLVTSSRDYTCKVWDANSGKELASFYTFDDGEWLVSTKDGYYFASKGAAKKLQYSIGLDVYPFEQFDLKYNRPDIVLSRIGLADQKLIKAYHNAYKKRLSKLGFTEEMLKEDFQLPQLNIENFEHLPIEIDSPKMELNLEMKDNLFPLDRVNVWVNDVAVYGTNGISVKAQNKKEMTKQVEIPLARGKNKVQVSVLNQAGVESYKQTFDLTCLAGKSKPDLFLITIGDSEYKQSKYNLTYAAKDANDIAELFEESEFYTNVHTKTLTNKKVTHDNVLALKGFFENADINDHVIIFLAGHGVLSADLDYYLATYYMDFEHPEEYGVAYDELESLLDGIKPLHKTLILDACHSGEIDKEEMELAVAENTEESDVQFRAVNNTVKSKLGSHNTLELTKSLFTDLRKGTGATVISSAGGMEFAMESDDWQNGLFTFALLNGIKTGDADLNDDKEIWLSELQEYVGNEVIRMSYGLQQPTSRIENQTVDFRIW</sequence>
<evidence type="ECO:0000259" key="4">
    <source>
        <dbReference type="Pfam" id="PF00656"/>
    </source>
</evidence>
<dbReference type="PROSITE" id="PS50294">
    <property type="entry name" value="WD_REPEATS_REGION"/>
    <property type="match status" value="3"/>
</dbReference>
<dbReference type="KEGG" id="ptan:CRYO30217_01683"/>
<feature type="domain" description="Peptidase C14 caspase" evidence="4">
    <location>
        <begin position="888"/>
        <end position="1108"/>
    </location>
</feature>
<dbReference type="InterPro" id="IPR019775">
    <property type="entry name" value="WD40_repeat_CS"/>
</dbReference>